<dbReference type="AlphaFoldDB" id="A0A060R7K5"/>
<gene>
    <name evidence="1" type="ORF">BN938_1122</name>
</gene>
<protein>
    <submittedName>
        <fullName evidence="1">Uncharacterized protein</fullName>
    </submittedName>
</protein>
<accession>A0A060R7K5</accession>
<dbReference type="HOGENOM" id="CLU_3292614_0_0_10"/>
<reference evidence="1 2" key="1">
    <citation type="journal article" date="2015" name="Genome Announc.">
        <title>Complete Genome Sequence of the Novel Leech Symbiont Mucinivorans hirudinis M3T.</title>
        <authorList>
            <person name="Nelson M.C."/>
            <person name="Bomar L."/>
            <person name="Graf J."/>
        </authorList>
    </citation>
    <scope>NUCLEOTIDE SEQUENCE [LARGE SCALE GENOMIC DNA]</scope>
    <source>
        <strain evidence="2">M3</strain>
    </source>
</reference>
<dbReference type="Proteomes" id="UP000027616">
    <property type="component" value="Chromosome I"/>
</dbReference>
<dbReference type="KEGG" id="rbc:BN938_1122"/>
<organism evidence="1 2">
    <name type="scientific">Mucinivorans hirudinis</name>
    <dbReference type="NCBI Taxonomy" id="1433126"/>
    <lineage>
        <taxon>Bacteria</taxon>
        <taxon>Pseudomonadati</taxon>
        <taxon>Bacteroidota</taxon>
        <taxon>Bacteroidia</taxon>
        <taxon>Bacteroidales</taxon>
        <taxon>Rikenellaceae</taxon>
        <taxon>Mucinivorans</taxon>
    </lineage>
</organism>
<evidence type="ECO:0000313" key="1">
    <source>
        <dbReference type="EMBL" id="CDN31217.1"/>
    </source>
</evidence>
<proteinExistence type="predicted"/>
<name>A0A060R7K5_9BACT</name>
<dbReference type="EMBL" id="HG934468">
    <property type="protein sequence ID" value="CDN31217.1"/>
    <property type="molecule type" value="Genomic_DNA"/>
</dbReference>
<sequence>MDFINSALNNLWRRIAFRCCNRKKKPPEGGFFRAIKCPLV</sequence>
<evidence type="ECO:0000313" key="2">
    <source>
        <dbReference type="Proteomes" id="UP000027616"/>
    </source>
</evidence>
<keyword evidence="2" id="KW-1185">Reference proteome</keyword>